<dbReference type="InterPro" id="IPR027417">
    <property type="entry name" value="P-loop_NTPase"/>
</dbReference>
<sequence>MNWVSHYLKSFKIISNNYRWFTASFIAVSTLFILCSALNSLLPVLLRNAANTFDGAPNASTQFLLFAGCYALLWTVSQVLSSVRGVFSAWILAKCDATLYETILTRIFQYAHSKQRTLDPGYVAADINRSASSFSLVTVGVFWTIVPIAVEIIVAISVLYAIMGAAYAMLFLVACVALTSLAIYVAKSSSSIHRALFEADNNLSSYTVERLGRVYDIKINNSLPKELALGRTFFDNYVKTIRDANLRMGIRIACQGLAIGVVLTFFILLSGLYYRTNFTAGDFIMIVGYITLFTLQLHLLAGTLFNLQAHLISLNDGIKYIEEDIKEQYHPKHHADVEGFTLTGVTLAKDNRTILNNINGQLMSGVNIISGKSGAGKTTLINILLGLEESHTGTALYRGHRISEALTEHILSEVSVAPQKPVLVSGTLEDNLLYGAGDVCQNRLKEIVELLGFTRQGTDADALLATVIDVAGSGLSGGEKQRIAIGRAILRDKPTLILDEPTAALDERTAHKIVEWLALHTRNLIIVTHDEKLKKKYGIKIELNETTADSIQV</sequence>
<evidence type="ECO:0000256" key="3">
    <source>
        <dbReference type="ARBA" id="ARBA00022741"/>
    </source>
</evidence>
<dbReference type="PROSITE" id="PS00211">
    <property type="entry name" value="ABC_TRANSPORTER_1"/>
    <property type="match status" value="1"/>
</dbReference>
<evidence type="ECO:0000259" key="9">
    <source>
        <dbReference type="PROSITE" id="PS50929"/>
    </source>
</evidence>
<proteinExistence type="predicted"/>
<keyword evidence="6 7" id="KW-0472">Membrane</keyword>
<keyword evidence="5 7" id="KW-1133">Transmembrane helix</keyword>
<feature type="domain" description="ABC transporter" evidence="8">
    <location>
        <begin position="340"/>
        <end position="553"/>
    </location>
</feature>
<reference evidence="10 11" key="1">
    <citation type="submission" date="2021-04" db="EMBL/GenBank/DDBJ databases">
        <title>Pseudomonas rustica sp. nov. isolated from raw milk.</title>
        <authorList>
            <person name="Fiedler G."/>
            <person name="Gieschler S."/>
            <person name="Kabisch J."/>
            <person name="Grimmler C."/>
            <person name="Brinks E."/>
            <person name="Wagner N."/>
            <person name="Hetzer B."/>
            <person name="Franz C.M.A.P."/>
            <person name="Boehnlein C."/>
        </authorList>
    </citation>
    <scope>NUCLEOTIDE SEQUENCE [LARGE SCALE GENOMIC DNA]</scope>
    <source>
        <strain evidence="10 11">MBT-4</strain>
    </source>
</reference>
<evidence type="ECO:0000313" key="10">
    <source>
        <dbReference type="EMBL" id="MBS4078276.1"/>
    </source>
</evidence>
<keyword evidence="2 7" id="KW-0812">Transmembrane</keyword>
<feature type="transmembrane region" description="Helical" evidence="7">
    <location>
        <begin position="286"/>
        <end position="307"/>
    </location>
</feature>
<dbReference type="GO" id="GO:0005524">
    <property type="term" value="F:ATP binding"/>
    <property type="evidence" value="ECO:0007669"/>
    <property type="project" value="UniProtKB-KW"/>
</dbReference>
<dbReference type="Gene3D" id="1.20.1560.10">
    <property type="entry name" value="ABC transporter type 1, transmembrane domain"/>
    <property type="match status" value="1"/>
</dbReference>
<dbReference type="Proteomes" id="UP000676035">
    <property type="component" value="Unassembled WGS sequence"/>
</dbReference>
<protein>
    <submittedName>
        <fullName evidence="10">ABC transporter ATP-binding protein</fullName>
    </submittedName>
</protein>
<dbReference type="SUPFAM" id="SSF90123">
    <property type="entry name" value="ABC transporter transmembrane region"/>
    <property type="match status" value="1"/>
</dbReference>
<dbReference type="PROSITE" id="PS50893">
    <property type="entry name" value="ABC_TRANSPORTER_2"/>
    <property type="match status" value="1"/>
</dbReference>
<dbReference type="EMBL" id="JAGYHF010000004">
    <property type="protein sequence ID" value="MBS4078276.1"/>
    <property type="molecule type" value="Genomic_DNA"/>
</dbReference>
<feature type="transmembrane region" description="Helical" evidence="7">
    <location>
        <begin position="20"/>
        <end position="42"/>
    </location>
</feature>
<dbReference type="InterPro" id="IPR003593">
    <property type="entry name" value="AAA+_ATPase"/>
</dbReference>
<feature type="transmembrane region" description="Helical" evidence="7">
    <location>
        <begin position="252"/>
        <end position="274"/>
    </location>
</feature>
<evidence type="ECO:0000259" key="8">
    <source>
        <dbReference type="PROSITE" id="PS50893"/>
    </source>
</evidence>
<dbReference type="PROSITE" id="PS50929">
    <property type="entry name" value="ABC_TM1F"/>
    <property type="match status" value="1"/>
</dbReference>
<dbReference type="PANTHER" id="PTHR24221">
    <property type="entry name" value="ATP-BINDING CASSETTE SUB-FAMILY B"/>
    <property type="match status" value="1"/>
</dbReference>
<evidence type="ECO:0000256" key="5">
    <source>
        <dbReference type="ARBA" id="ARBA00022989"/>
    </source>
</evidence>
<evidence type="ECO:0000313" key="11">
    <source>
        <dbReference type="Proteomes" id="UP000676035"/>
    </source>
</evidence>
<dbReference type="InterPro" id="IPR039421">
    <property type="entry name" value="Type_1_exporter"/>
</dbReference>
<organism evidence="10 11">
    <name type="scientific">Pseudomonas rustica</name>
    <dbReference type="NCBI Taxonomy" id="2827099"/>
    <lineage>
        <taxon>Bacteria</taxon>
        <taxon>Pseudomonadati</taxon>
        <taxon>Pseudomonadota</taxon>
        <taxon>Gammaproteobacteria</taxon>
        <taxon>Pseudomonadales</taxon>
        <taxon>Pseudomonadaceae</taxon>
        <taxon>Pseudomonas</taxon>
    </lineage>
</organism>
<dbReference type="SUPFAM" id="SSF52540">
    <property type="entry name" value="P-loop containing nucleoside triphosphate hydrolases"/>
    <property type="match status" value="1"/>
</dbReference>
<keyword evidence="4 10" id="KW-0067">ATP-binding</keyword>
<evidence type="ECO:0000256" key="6">
    <source>
        <dbReference type="ARBA" id="ARBA00023136"/>
    </source>
</evidence>
<evidence type="ECO:0000256" key="7">
    <source>
        <dbReference type="SAM" id="Phobius"/>
    </source>
</evidence>
<name>A0ABS5MWD3_9PSED</name>
<dbReference type="InterPro" id="IPR017871">
    <property type="entry name" value="ABC_transporter-like_CS"/>
</dbReference>
<dbReference type="InterPro" id="IPR036640">
    <property type="entry name" value="ABC1_TM_sf"/>
</dbReference>
<feature type="domain" description="ABC transmembrane type-1" evidence="9">
    <location>
        <begin position="26"/>
        <end position="309"/>
    </location>
</feature>
<dbReference type="RefSeq" id="WP_212544490.1">
    <property type="nucleotide sequence ID" value="NZ_JAGYHF010000004.1"/>
</dbReference>
<evidence type="ECO:0000256" key="2">
    <source>
        <dbReference type="ARBA" id="ARBA00022692"/>
    </source>
</evidence>
<evidence type="ECO:0000256" key="1">
    <source>
        <dbReference type="ARBA" id="ARBA00004651"/>
    </source>
</evidence>
<gene>
    <name evidence="10" type="ORF">KFS80_08280</name>
</gene>
<feature type="transmembrane region" description="Helical" evidence="7">
    <location>
        <begin position="136"/>
        <end position="160"/>
    </location>
</feature>
<dbReference type="InterPro" id="IPR003439">
    <property type="entry name" value="ABC_transporter-like_ATP-bd"/>
</dbReference>
<feature type="transmembrane region" description="Helical" evidence="7">
    <location>
        <begin position="166"/>
        <end position="186"/>
    </location>
</feature>
<dbReference type="InterPro" id="IPR011527">
    <property type="entry name" value="ABC1_TM_dom"/>
</dbReference>
<keyword evidence="3" id="KW-0547">Nucleotide-binding</keyword>
<dbReference type="SMART" id="SM00382">
    <property type="entry name" value="AAA"/>
    <property type="match status" value="1"/>
</dbReference>
<evidence type="ECO:0000256" key="4">
    <source>
        <dbReference type="ARBA" id="ARBA00022840"/>
    </source>
</evidence>
<dbReference type="Gene3D" id="3.40.50.300">
    <property type="entry name" value="P-loop containing nucleotide triphosphate hydrolases"/>
    <property type="match status" value="1"/>
</dbReference>
<dbReference type="PANTHER" id="PTHR24221:SF654">
    <property type="entry name" value="ATP-BINDING CASSETTE SUB-FAMILY B MEMBER 6"/>
    <property type="match status" value="1"/>
</dbReference>
<comment type="caution">
    <text evidence="10">The sequence shown here is derived from an EMBL/GenBank/DDBJ whole genome shotgun (WGS) entry which is preliminary data.</text>
</comment>
<keyword evidence="11" id="KW-1185">Reference proteome</keyword>
<comment type="subcellular location">
    <subcellularLocation>
        <location evidence="1">Cell membrane</location>
        <topology evidence="1">Multi-pass membrane protein</topology>
    </subcellularLocation>
</comment>
<dbReference type="Pfam" id="PF00005">
    <property type="entry name" value="ABC_tran"/>
    <property type="match status" value="1"/>
</dbReference>
<accession>A0ABS5MWD3</accession>
<feature type="transmembrane region" description="Helical" evidence="7">
    <location>
        <begin position="62"/>
        <end position="80"/>
    </location>
</feature>